<dbReference type="EMBL" id="LXQE01000012">
    <property type="protein sequence ID" value="RCJ42391.1"/>
    <property type="molecule type" value="Genomic_DNA"/>
</dbReference>
<dbReference type="SMART" id="SM00342">
    <property type="entry name" value="HTH_ARAC"/>
    <property type="match status" value="1"/>
</dbReference>
<evidence type="ECO:0000313" key="5">
    <source>
        <dbReference type="EMBL" id="RCJ42391.1"/>
    </source>
</evidence>
<dbReference type="GO" id="GO:0043565">
    <property type="term" value="F:sequence-specific DNA binding"/>
    <property type="evidence" value="ECO:0007669"/>
    <property type="project" value="InterPro"/>
</dbReference>
<dbReference type="Gene3D" id="1.10.10.60">
    <property type="entry name" value="Homeodomain-like"/>
    <property type="match status" value="2"/>
</dbReference>
<reference evidence="5 6" key="1">
    <citation type="submission" date="2016-04" db="EMBL/GenBank/DDBJ databases">
        <authorList>
            <person name="Evans L.H."/>
            <person name="Alamgir A."/>
            <person name="Owens N."/>
            <person name="Weber N.D."/>
            <person name="Virtaneva K."/>
            <person name="Barbian K."/>
            <person name="Babar A."/>
            <person name="Rosenke K."/>
        </authorList>
    </citation>
    <scope>NUCLEOTIDE SEQUENCE [LARGE SCALE GENOMIC DNA]</scope>
    <source>
        <strain evidence="5">NIES-2108</strain>
    </source>
</reference>
<sequence length="332" mass="37831">MTITLTMKENWELWAEANQNSHQTPIKEPFEIISEMPKQLGKGYVRDIEVHPELWLTIWDCEYHDDVLMKIPEWDHPLQFCVYLSGKVIDEYGGQLGQGYTCISGSGVQRQMISESTKSRRVGVDIHLPPDLLGTFFPDETGEIPQQLRLLVKGNDWQTLLYPETTTAIEGIAQQIINCPFQGMTKRMYLQAKVLELMALQLAPILSTQDQLQRSPRLKPDTIARIHLAKEILRSRFENPPSLLELSQIVGVSDRTLRRGFQELFGTTVFGYLSSIRMQQAEQLLRAGKLSVAEVANLSGYSQQGHFAAAFKRKFGITPREYFSGKRNILAF</sequence>
<dbReference type="GO" id="GO:0003700">
    <property type="term" value="F:DNA-binding transcription factor activity"/>
    <property type="evidence" value="ECO:0007669"/>
    <property type="project" value="InterPro"/>
</dbReference>
<dbReference type="PROSITE" id="PS00041">
    <property type="entry name" value="HTH_ARAC_FAMILY_1"/>
    <property type="match status" value="1"/>
</dbReference>
<evidence type="ECO:0000256" key="2">
    <source>
        <dbReference type="ARBA" id="ARBA00023125"/>
    </source>
</evidence>
<protein>
    <submittedName>
        <fullName evidence="5">AraC family transcriptional regulator</fullName>
    </submittedName>
</protein>
<dbReference type="PANTHER" id="PTHR47893:SF1">
    <property type="entry name" value="REGULATORY PROTEIN PCHR"/>
    <property type="match status" value="1"/>
</dbReference>
<evidence type="ECO:0000256" key="1">
    <source>
        <dbReference type="ARBA" id="ARBA00023015"/>
    </source>
</evidence>
<evidence type="ECO:0000256" key="3">
    <source>
        <dbReference type="ARBA" id="ARBA00023163"/>
    </source>
</evidence>
<dbReference type="InterPro" id="IPR053142">
    <property type="entry name" value="PchR_regulatory_protein"/>
</dbReference>
<name>A0A367S2R5_NOSPU</name>
<gene>
    <name evidence="5" type="ORF">A6769_37605</name>
</gene>
<dbReference type="AlphaFoldDB" id="A0A367S2R5"/>
<accession>A0A367S2R5</accession>
<organism evidence="5 6">
    <name type="scientific">Nostoc punctiforme NIES-2108</name>
    <dbReference type="NCBI Taxonomy" id="1356359"/>
    <lineage>
        <taxon>Bacteria</taxon>
        <taxon>Bacillati</taxon>
        <taxon>Cyanobacteriota</taxon>
        <taxon>Cyanophyceae</taxon>
        <taxon>Nostocales</taxon>
        <taxon>Nostocaceae</taxon>
        <taxon>Nostoc</taxon>
    </lineage>
</organism>
<dbReference type="InterPro" id="IPR009057">
    <property type="entry name" value="Homeodomain-like_sf"/>
</dbReference>
<dbReference type="PANTHER" id="PTHR47893">
    <property type="entry name" value="REGULATORY PROTEIN PCHR"/>
    <property type="match status" value="1"/>
</dbReference>
<keyword evidence="3" id="KW-0804">Transcription</keyword>
<dbReference type="PROSITE" id="PS01124">
    <property type="entry name" value="HTH_ARAC_FAMILY_2"/>
    <property type="match status" value="1"/>
</dbReference>
<dbReference type="PRINTS" id="PR00032">
    <property type="entry name" value="HTHARAC"/>
</dbReference>
<proteinExistence type="predicted"/>
<keyword evidence="1" id="KW-0805">Transcription regulation</keyword>
<dbReference type="SUPFAM" id="SSF46689">
    <property type="entry name" value="Homeodomain-like"/>
    <property type="match status" value="2"/>
</dbReference>
<dbReference type="Proteomes" id="UP000252085">
    <property type="component" value="Unassembled WGS sequence"/>
</dbReference>
<comment type="caution">
    <text evidence="5">The sequence shown here is derived from an EMBL/GenBank/DDBJ whole genome shotgun (WGS) entry which is preliminary data.</text>
</comment>
<dbReference type="Pfam" id="PF12833">
    <property type="entry name" value="HTH_18"/>
    <property type="match status" value="1"/>
</dbReference>
<evidence type="ECO:0000313" key="6">
    <source>
        <dbReference type="Proteomes" id="UP000252085"/>
    </source>
</evidence>
<evidence type="ECO:0000259" key="4">
    <source>
        <dbReference type="PROSITE" id="PS01124"/>
    </source>
</evidence>
<dbReference type="InterPro" id="IPR018060">
    <property type="entry name" value="HTH_AraC"/>
</dbReference>
<feature type="domain" description="HTH araC/xylS-type" evidence="4">
    <location>
        <begin position="227"/>
        <end position="325"/>
    </location>
</feature>
<keyword evidence="2" id="KW-0238">DNA-binding</keyword>
<dbReference type="InterPro" id="IPR018062">
    <property type="entry name" value="HTH_AraC-typ_CS"/>
</dbReference>
<dbReference type="InterPro" id="IPR020449">
    <property type="entry name" value="Tscrpt_reg_AraC-type_HTH"/>
</dbReference>